<comment type="caution">
    <text evidence="2">The sequence shown here is derived from an EMBL/GenBank/DDBJ whole genome shotgun (WGS) entry which is preliminary data.</text>
</comment>
<name>A0ABD0LQQ5_9CAEN</name>
<gene>
    <name evidence="2" type="ORF">BaRGS_00006892</name>
</gene>
<dbReference type="AlphaFoldDB" id="A0ABD0LQQ5"/>
<dbReference type="SUPFAM" id="SSF50729">
    <property type="entry name" value="PH domain-like"/>
    <property type="match status" value="1"/>
</dbReference>
<feature type="region of interest" description="Disordered" evidence="1">
    <location>
        <begin position="334"/>
        <end position="357"/>
    </location>
</feature>
<keyword evidence="3" id="KW-1185">Reference proteome</keyword>
<dbReference type="Proteomes" id="UP001519460">
    <property type="component" value="Unassembled WGS sequence"/>
</dbReference>
<dbReference type="Gene3D" id="2.30.29.30">
    <property type="entry name" value="Pleckstrin-homology domain (PH domain)/Phosphotyrosine-binding domain (PTB)"/>
    <property type="match status" value="1"/>
</dbReference>
<protein>
    <submittedName>
        <fullName evidence="2">Uncharacterized protein</fullName>
    </submittedName>
</protein>
<dbReference type="CDD" id="cd00934">
    <property type="entry name" value="PTB"/>
    <property type="match status" value="1"/>
</dbReference>
<evidence type="ECO:0000313" key="2">
    <source>
        <dbReference type="EMBL" id="KAK7501806.1"/>
    </source>
</evidence>
<proteinExistence type="predicted"/>
<evidence type="ECO:0000313" key="3">
    <source>
        <dbReference type="Proteomes" id="UP001519460"/>
    </source>
</evidence>
<dbReference type="EMBL" id="JACVVK020000029">
    <property type="protein sequence ID" value="KAK7501806.1"/>
    <property type="molecule type" value="Genomic_DNA"/>
</dbReference>
<sequence>MAKIERKAYYVGTWRDDAVTDTTMRQIVARSQAEKGQKVKVRLSKDGISITKTVLFQDNSIASFPLHDIYFFTVNQRNPTCLLCIVADPVRKYCILALRTENSREAQEVIATFNALRQNPRINSGNVELRRKDNGNWTLRDRTAHHANRHLQEVFKESSGANTPVPQPNGTAGGYAPVIDGGKARVRNGQYVVSTTGSQTFVDGPPSPDLTDMRNEVDHLSQELRDIKMVLEYSGTGLTMQEGSVITNNNNTEKSHYLTSGVRAKGGSPMTNGGIVTAHSNGAYYNGDRPGEAKAVVEDYRNAGMVRAHSNGSALPSRPAILTNGRVQRQITVPEPTPSPGTPTAAHTVTATSDGGGTYMEVPAYTVHRRVSTEFVQVPYETDRRLSTAESARSSLRVKFDPQSVRHSIDSKQFRSLRSKSGVPSTVVKPIEEIYRPSILKRQHVFVAHPPPGHTPAARGVVPPAPVRVHSAPHHHGRRRSRPSSIHIMEGNQLSVVSRGELDDVLL</sequence>
<evidence type="ECO:0000256" key="1">
    <source>
        <dbReference type="SAM" id="MobiDB-lite"/>
    </source>
</evidence>
<dbReference type="InterPro" id="IPR011993">
    <property type="entry name" value="PH-like_dom_sf"/>
</dbReference>
<accession>A0ABD0LQQ5</accession>
<reference evidence="2 3" key="1">
    <citation type="journal article" date="2023" name="Sci. Data">
        <title>Genome assembly of the Korean intertidal mud-creeper Batillaria attramentaria.</title>
        <authorList>
            <person name="Patra A.K."/>
            <person name="Ho P.T."/>
            <person name="Jun S."/>
            <person name="Lee S.J."/>
            <person name="Kim Y."/>
            <person name="Won Y.J."/>
        </authorList>
    </citation>
    <scope>NUCLEOTIDE SEQUENCE [LARGE SCALE GENOMIC DNA]</scope>
    <source>
        <strain evidence="2">Wonlab-2016</strain>
    </source>
</reference>
<organism evidence="2 3">
    <name type="scientific">Batillaria attramentaria</name>
    <dbReference type="NCBI Taxonomy" id="370345"/>
    <lineage>
        <taxon>Eukaryota</taxon>
        <taxon>Metazoa</taxon>
        <taxon>Spiralia</taxon>
        <taxon>Lophotrochozoa</taxon>
        <taxon>Mollusca</taxon>
        <taxon>Gastropoda</taxon>
        <taxon>Caenogastropoda</taxon>
        <taxon>Sorbeoconcha</taxon>
        <taxon>Cerithioidea</taxon>
        <taxon>Batillariidae</taxon>
        <taxon>Batillaria</taxon>
    </lineage>
</organism>